<dbReference type="Proteomes" id="UP000314982">
    <property type="component" value="Unassembled WGS sequence"/>
</dbReference>
<evidence type="ECO:0000256" key="3">
    <source>
        <dbReference type="SAM" id="SignalP"/>
    </source>
</evidence>
<keyword evidence="5" id="KW-1185">Reference proteome</keyword>
<feature type="chain" id="PRO_5021230827" description="Ankyrin repeat domain 24" evidence="3">
    <location>
        <begin position="19"/>
        <end position="289"/>
    </location>
</feature>
<evidence type="ECO:0000313" key="4">
    <source>
        <dbReference type="Ensembl" id="ENSHHUP00000088242.1"/>
    </source>
</evidence>
<keyword evidence="1" id="KW-0175">Coiled coil</keyword>
<protein>
    <recommendedName>
        <fullName evidence="6">Ankyrin repeat domain 24</fullName>
    </recommendedName>
</protein>
<evidence type="ECO:0000256" key="1">
    <source>
        <dbReference type="SAM" id="Coils"/>
    </source>
</evidence>
<dbReference type="Ensembl" id="ENSHHUT00000090987.1">
    <property type="protein sequence ID" value="ENSHHUP00000088242.1"/>
    <property type="gene ID" value="ENSHHUG00000050995.1"/>
</dbReference>
<reference evidence="4" key="3">
    <citation type="submission" date="2025-09" db="UniProtKB">
        <authorList>
            <consortium name="Ensembl"/>
        </authorList>
    </citation>
    <scope>IDENTIFICATION</scope>
</reference>
<feature type="region of interest" description="Disordered" evidence="2">
    <location>
        <begin position="30"/>
        <end position="100"/>
    </location>
</feature>
<evidence type="ECO:0008006" key="6">
    <source>
        <dbReference type="Google" id="ProtNLM"/>
    </source>
</evidence>
<name>A0A4W5RHW1_9TELE</name>
<feature type="compositionally biased region" description="Pro residues" evidence="2">
    <location>
        <begin position="50"/>
        <end position="76"/>
    </location>
</feature>
<feature type="region of interest" description="Disordered" evidence="2">
    <location>
        <begin position="161"/>
        <end position="214"/>
    </location>
</feature>
<dbReference type="AlphaFoldDB" id="A0A4W5RHW1"/>
<feature type="signal peptide" evidence="3">
    <location>
        <begin position="1"/>
        <end position="18"/>
    </location>
</feature>
<proteinExistence type="predicted"/>
<organism evidence="4 5">
    <name type="scientific">Hucho hucho</name>
    <name type="common">huchen</name>
    <dbReference type="NCBI Taxonomy" id="62062"/>
    <lineage>
        <taxon>Eukaryota</taxon>
        <taxon>Metazoa</taxon>
        <taxon>Chordata</taxon>
        <taxon>Craniata</taxon>
        <taxon>Vertebrata</taxon>
        <taxon>Euteleostomi</taxon>
        <taxon>Actinopterygii</taxon>
        <taxon>Neopterygii</taxon>
        <taxon>Teleostei</taxon>
        <taxon>Protacanthopterygii</taxon>
        <taxon>Salmoniformes</taxon>
        <taxon>Salmonidae</taxon>
        <taxon>Salmoninae</taxon>
        <taxon>Hucho</taxon>
    </lineage>
</organism>
<keyword evidence="3" id="KW-0732">Signal</keyword>
<evidence type="ECO:0000256" key="2">
    <source>
        <dbReference type="SAM" id="MobiDB-lite"/>
    </source>
</evidence>
<sequence length="289" mass="31740">YNTYCLALLLSLVLFLSCSPVPSACLCLQRQPPPPPPLPGGTTPRKRKAPPPPRSPPQGAPSLPSPAPQSCPPPASPSAQSPETRRSNQANLTEDEEDFEEIRRLRLERGRLLQKIKGLEQQQNSVPTALEELTQLRECLEQAEAERDRLQTELEELKAGQVIGASDSDDDMLDFPGAEKLLSRRSRESPSALDEEEADSPNSTSPGPADPDTVAELCRQVDELTSQNQELVLKVQMLEMFEKDDPDMQTTGPDFVPTALYDSLRREFEALQECYSQAQASAEASSMSG</sequence>
<reference evidence="4" key="2">
    <citation type="submission" date="2025-08" db="UniProtKB">
        <authorList>
            <consortium name="Ensembl"/>
        </authorList>
    </citation>
    <scope>IDENTIFICATION</scope>
</reference>
<evidence type="ECO:0000313" key="5">
    <source>
        <dbReference type="Proteomes" id="UP000314982"/>
    </source>
</evidence>
<dbReference type="STRING" id="62062.ENSHHUP00000088242"/>
<dbReference type="GeneTree" id="ENSGT00940000159237"/>
<accession>A0A4W5RHW1</accession>
<feature type="coiled-coil region" evidence="1">
    <location>
        <begin position="102"/>
        <end position="160"/>
    </location>
</feature>
<reference evidence="5" key="1">
    <citation type="submission" date="2018-06" db="EMBL/GenBank/DDBJ databases">
        <title>Genome assembly of Danube salmon.</title>
        <authorList>
            <person name="Macqueen D.J."/>
            <person name="Gundappa M.K."/>
        </authorList>
    </citation>
    <scope>NUCLEOTIDE SEQUENCE [LARGE SCALE GENOMIC DNA]</scope>
</reference>